<keyword evidence="3" id="KW-0067">ATP-binding</keyword>
<dbReference type="PROSITE" id="PS00688">
    <property type="entry name" value="SIGMA54_INTERACT_3"/>
    <property type="match status" value="1"/>
</dbReference>
<dbReference type="CDD" id="cd17549">
    <property type="entry name" value="REC_DctD-like"/>
    <property type="match status" value="1"/>
</dbReference>
<dbReference type="GO" id="GO:0005524">
    <property type="term" value="F:ATP binding"/>
    <property type="evidence" value="ECO:0007669"/>
    <property type="project" value="UniProtKB-KW"/>
</dbReference>
<reference evidence="11" key="1">
    <citation type="submission" date="2017-09" db="EMBL/GenBank/DDBJ databases">
        <authorList>
            <person name="Cho G.-S."/>
            <person name="Oguntoyinbo F.A."/>
            <person name="Cnockaert M."/>
            <person name="Kabisch J."/>
            <person name="Neve H."/>
            <person name="Bockelmann W."/>
            <person name="Wenning M."/>
            <person name="Franz C.M."/>
            <person name="Vandamme P."/>
        </authorList>
    </citation>
    <scope>NUCLEOTIDE SEQUENCE [LARGE SCALE GENOMIC DNA]</scope>
    <source>
        <strain evidence="11">MBT G8648</strain>
    </source>
</reference>
<dbReference type="InterPro" id="IPR002197">
    <property type="entry name" value="HTH_Fis"/>
</dbReference>
<dbReference type="AlphaFoldDB" id="A0A2A4HJP0"/>
<dbReference type="Pfam" id="PF00158">
    <property type="entry name" value="Sigma54_activat"/>
    <property type="match status" value="1"/>
</dbReference>
<evidence type="ECO:0000256" key="5">
    <source>
        <dbReference type="ARBA" id="ARBA00023015"/>
    </source>
</evidence>
<dbReference type="CDD" id="cd00009">
    <property type="entry name" value="AAA"/>
    <property type="match status" value="1"/>
</dbReference>
<evidence type="ECO:0000256" key="3">
    <source>
        <dbReference type="ARBA" id="ARBA00022840"/>
    </source>
</evidence>
<evidence type="ECO:0000256" key="7">
    <source>
        <dbReference type="PROSITE-ProRule" id="PRU00169"/>
    </source>
</evidence>
<dbReference type="InterPro" id="IPR002078">
    <property type="entry name" value="Sigma_54_int"/>
</dbReference>
<dbReference type="InterPro" id="IPR058031">
    <property type="entry name" value="AAA_lid_NorR"/>
</dbReference>
<dbReference type="GO" id="GO:0006355">
    <property type="term" value="P:regulation of DNA-templated transcription"/>
    <property type="evidence" value="ECO:0007669"/>
    <property type="project" value="InterPro"/>
</dbReference>
<dbReference type="InterPro" id="IPR009057">
    <property type="entry name" value="Homeodomain-like_sf"/>
</dbReference>
<dbReference type="Pfam" id="PF00072">
    <property type="entry name" value="Response_reg"/>
    <property type="match status" value="1"/>
</dbReference>
<dbReference type="Proteomes" id="UP000218677">
    <property type="component" value="Unassembled WGS sequence"/>
</dbReference>
<evidence type="ECO:0000313" key="11">
    <source>
        <dbReference type="Proteomes" id="UP000218677"/>
    </source>
</evidence>
<evidence type="ECO:0000259" key="8">
    <source>
        <dbReference type="PROSITE" id="PS50045"/>
    </source>
</evidence>
<gene>
    <name evidence="10" type="ORF">CPA45_15680</name>
</gene>
<keyword evidence="4" id="KW-0902">Two-component regulatory system</keyword>
<dbReference type="RefSeq" id="WP_096653085.1">
    <property type="nucleotide sequence ID" value="NZ_NWUX01000016.1"/>
</dbReference>
<keyword evidence="10" id="KW-0238">DNA-binding</keyword>
<dbReference type="SMART" id="SM00382">
    <property type="entry name" value="AAA"/>
    <property type="match status" value="1"/>
</dbReference>
<comment type="caution">
    <text evidence="10">The sequence shown here is derived from an EMBL/GenBank/DDBJ whole genome shotgun (WGS) entry which is preliminary data.</text>
</comment>
<dbReference type="Gene3D" id="1.10.8.60">
    <property type="match status" value="1"/>
</dbReference>
<sequence length="460" mass="51327">MTQSSSTPFSRISATSLPVWLVEDEADVRDSLSQWLEVSGLEVRAFSRAREALKALQSDQQCGVLISDIKMPEMDGLALFAAVQELNTPPPVILITGHGDVPMAVAAIQQGAWDFVQKPFDPERLEECARRALEHRALALENLQLQQALRQNHLSTRLLGDASGMQALRRQVENLAASRANVVINGETGSGKEVVARALHDFGTGSQGAFVALNCGAMNSELIESELFGHEKGAFTGAGERRIGRLEAASHGTLFLDEIESLPLSAQVKLLRALQEGEITRLGSNQVIRLHLRVVAASKENLLEMVAKGDFREDLYYRLAIAELAIPPLRERREDIPLLFRHFCHQAAEVHERPLREPTTELLTALSNHRWPGNLRELRNIATRFILGLDLPWQSSPRPPHQACALSARMEAFEATVLKETLQRHQGNIQAVLDELDLPRRTLNQKMQRHQLRREDFLVP</sequence>
<dbReference type="SUPFAM" id="SSF52540">
    <property type="entry name" value="P-loop containing nucleoside triphosphate hydrolases"/>
    <property type="match status" value="1"/>
</dbReference>
<evidence type="ECO:0000256" key="6">
    <source>
        <dbReference type="ARBA" id="ARBA00023163"/>
    </source>
</evidence>
<dbReference type="GO" id="GO:0043565">
    <property type="term" value="F:sequence-specific DNA binding"/>
    <property type="evidence" value="ECO:0007669"/>
    <property type="project" value="InterPro"/>
</dbReference>
<feature type="domain" description="Sigma-54 factor interaction" evidence="8">
    <location>
        <begin position="158"/>
        <end position="387"/>
    </location>
</feature>
<dbReference type="SMART" id="SM00448">
    <property type="entry name" value="REC"/>
    <property type="match status" value="1"/>
</dbReference>
<evidence type="ECO:0000313" key="10">
    <source>
        <dbReference type="EMBL" id="PCF94657.1"/>
    </source>
</evidence>
<accession>A0A2A4HJP0</accession>
<feature type="modified residue" description="4-aspartylphosphate" evidence="7">
    <location>
        <position position="68"/>
    </location>
</feature>
<dbReference type="Gene3D" id="1.10.10.60">
    <property type="entry name" value="Homeodomain-like"/>
    <property type="match status" value="1"/>
</dbReference>
<dbReference type="GO" id="GO:0000160">
    <property type="term" value="P:phosphorelay signal transduction system"/>
    <property type="evidence" value="ECO:0007669"/>
    <property type="project" value="UniProtKB-KW"/>
</dbReference>
<protein>
    <submittedName>
        <fullName evidence="10">DNA-binding response regulator</fullName>
    </submittedName>
</protein>
<dbReference type="PROSITE" id="PS00675">
    <property type="entry name" value="SIGMA54_INTERACT_1"/>
    <property type="match status" value="1"/>
</dbReference>
<dbReference type="EMBL" id="NWUX01000016">
    <property type="protein sequence ID" value="PCF94657.1"/>
    <property type="molecule type" value="Genomic_DNA"/>
</dbReference>
<dbReference type="Pfam" id="PF25601">
    <property type="entry name" value="AAA_lid_14"/>
    <property type="match status" value="1"/>
</dbReference>
<dbReference type="PROSITE" id="PS50045">
    <property type="entry name" value="SIGMA54_INTERACT_4"/>
    <property type="match status" value="1"/>
</dbReference>
<dbReference type="PANTHER" id="PTHR32071:SF57">
    <property type="entry name" value="C4-DICARBOXYLATE TRANSPORT TRANSCRIPTIONAL REGULATORY PROTEIN DCTD"/>
    <property type="match status" value="1"/>
</dbReference>
<dbReference type="SUPFAM" id="SSF52172">
    <property type="entry name" value="CheY-like"/>
    <property type="match status" value="1"/>
</dbReference>
<dbReference type="Gene3D" id="3.40.50.2300">
    <property type="match status" value="1"/>
</dbReference>
<keyword evidence="6" id="KW-0804">Transcription</keyword>
<dbReference type="InterPro" id="IPR003593">
    <property type="entry name" value="AAA+_ATPase"/>
</dbReference>
<name>A0A2A4HJP0_9GAMM</name>
<keyword evidence="2" id="KW-0547">Nucleotide-binding</keyword>
<evidence type="ECO:0000256" key="2">
    <source>
        <dbReference type="ARBA" id="ARBA00022741"/>
    </source>
</evidence>
<dbReference type="PANTHER" id="PTHR32071">
    <property type="entry name" value="TRANSCRIPTIONAL REGULATORY PROTEIN"/>
    <property type="match status" value="1"/>
</dbReference>
<dbReference type="InterPro" id="IPR025944">
    <property type="entry name" value="Sigma_54_int_dom_CS"/>
</dbReference>
<dbReference type="InterPro" id="IPR011006">
    <property type="entry name" value="CheY-like_superfamily"/>
</dbReference>
<dbReference type="FunFam" id="3.40.50.300:FF:000006">
    <property type="entry name" value="DNA-binding transcriptional regulator NtrC"/>
    <property type="match status" value="1"/>
</dbReference>
<dbReference type="Gene3D" id="3.40.50.300">
    <property type="entry name" value="P-loop containing nucleotide triphosphate hydrolases"/>
    <property type="match status" value="1"/>
</dbReference>
<dbReference type="InterPro" id="IPR001789">
    <property type="entry name" value="Sig_transdc_resp-reg_receiver"/>
</dbReference>
<proteinExistence type="predicted"/>
<dbReference type="SUPFAM" id="SSF46689">
    <property type="entry name" value="Homeodomain-like"/>
    <property type="match status" value="1"/>
</dbReference>
<organism evidence="10 11">
    <name type="scientific">Vreelandella nigrificans</name>
    <dbReference type="NCBI Taxonomy" id="2042704"/>
    <lineage>
        <taxon>Bacteria</taxon>
        <taxon>Pseudomonadati</taxon>
        <taxon>Pseudomonadota</taxon>
        <taxon>Gammaproteobacteria</taxon>
        <taxon>Oceanospirillales</taxon>
        <taxon>Halomonadaceae</taxon>
        <taxon>Vreelandella</taxon>
    </lineage>
</organism>
<dbReference type="OrthoDB" id="9804019at2"/>
<evidence type="ECO:0000256" key="1">
    <source>
        <dbReference type="ARBA" id="ARBA00022553"/>
    </source>
</evidence>
<evidence type="ECO:0000259" key="9">
    <source>
        <dbReference type="PROSITE" id="PS50110"/>
    </source>
</evidence>
<dbReference type="InterPro" id="IPR027417">
    <property type="entry name" value="P-loop_NTPase"/>
</dbReference>
<dbReference type="InterPro" id="IPR025662">
    <property type="entry name" value="Sigma_54_int_dom_ATP-bd_1"/>
</dbReference>
<dbReference type="PROSITE" id="PS50110">
    <property type="entry name" value="RESPONSE_REGULATORY"/>
    <property type="match status" value="1"/>
</dbReference>
<keyword evidence="11" id="KW-1185">Reference proteome</keyword>
<keyword evidence="1 7" id="KW-0597">Phosphoprotein</keyword>
<evidence type="ECO:0000256" key="4">
    <source>
        <dbReference type="ARBA" id="ARBA00023012"/>
    </source>
</evidence>
<dbReference type="FunFam" id="3.40.50.2300:FF:000018">
    <property type="entry name" value="DNA-binding transcriptional regulator NtrC"/>
    <property type="match status" value="1"/>
</dbReference>
<dbReference type="Pfam" id="PF02954">
    <property type="entry name" value="HTH_8"/>
    <property type="match status" value="1"/>
</dbReference>
<keyword evidence="5" id="KW-0805">Transcription regulation</keyword>
<feature type="domain" description="Response regulatory" evidence="9">
    <location>
        <begin position="18"/>
        <end position="133"/>
    </location>
</feature>